<keyword evidence="1" id="KW-1133">Transmembrane helix</keyword>
<reference evidence="2" key="2">
    <citation type="submission" date="2020-09" db="EMBL/GenBank/DDBJ databases">
        <authorList>
            <person name="Sun Q."/>
            <person name="Ohkuma M."/>
        </authorList>
    </citation>
    <scope>NUCLEOTIDE SEQUENCE</scope>
    <source>
        <strain evidence="2">JCM 30804</strain>
    </source>
</reference>
<sequence length="170" mass="19119">MAKRWVWTINLLVLGALVGAMFVIERLTAQEQRFMLNCASELTDRNELLDKDVQHYLLVDLVTSGSTAQVNYRYYSVDGSSAGSISMQGKVDKIDQDSNTYFVSVSTKQETPSVDMPQHMQYLSYVSSLNINEKGEHNLSLELLDIDKAKDYAVVLFQPSNTVCGCRLVH</sequence>
<reference evidence="2" key="1">
    <citation type="journal article" date="2014" name="Int. J. Syst. Evol. Microbiol.">
        <title>Complete genome sequence of Corynebacterium casei LMG S-19264T (=DSM 44701T), isolated from a smear-ripened cheese.</title>
        <authorList>
            <consortium name="US DOE Joint Genome Institute (JGI-PGF)"/>
            <person name="Walter F."/>
            <person name="Albersmeier A."/>
            <person name="Kalinowski J."/>
            <person name="Ruckert C."/>
        </authorList>
    </citation>
    <scope>NUCLEOTIDE SEQUENCE</scope>
    <source>
        <strain evidence="2">JCM 30804</strain>
    </source>
</reference>
<keyword evidence="1" id="KW-0472">Membrane</keyword>
<feature type="transmembrane region" description="Helical" evidence="1">
    <location>
        <begin position="6"/>
        <end position="24"/>
    </location>
</feature>
<gene>
    <name evidence="2" type="ORF">GCM10009332_31600</name>
</gene>
<proteinExistence type="predicted"/>
<evidence type="ECO:0000313" key="2">
    <source>
        <dbReference type="EMBL" id="GGI91978.1"/>
    </source>
</evidence>
<comment type="caution">
    <text evidence="2">The sequence shown here is derived from an EMBL/GenBank/DDBJ whole genome shotgun (WGS) entry which is preliminary data.</text>
</comment>
<keyword evidence="3" id="KW-1185">Reference proteome</keyword>
<dbReference type="EMBL" id="BMPZ01000013">
    <property type="protein sequence ID" value="GGI91978.1"/>
    <property type="molecule type" value="Genomic_DNA"/>
</dbReference>
<organism evidence="2 3">
    <name type="scientific">Shewanella gelidii</name>
    <dbReference type="NCBI Taxonomy" id="1642821"/>
    <lineage>
        <taxon>Bacteria</taxon>
        <taxon>Pseudomonadati</taxon>
        <taxon>Pseudomonadota</taxon>
        <taxon>Gammaproteobacteria</taxon>
        <taxon>Alteromonadales</taxon>
        <taxon>Shewanellaceae</taxon>
        <taxon>Shewanella</taxon>
    </lineage>
</organism>
<keyword evidence="1" id="KW-0812">Transmembrane</keyword>
<dbReference type="Proteomes" id="UP000613743">
    <property type="component" value="Unassembled WGS sequence"/>
</dbReference>
<evidence type="ECO:0000313" key="3">
    <source>
        <dbReference type="Proteomes" id="UP000613743"/>
    </source>
</evidence>
<accession>A0A917K030</accession>
<name>A0A917K030_9GAMM</name>
<dbReference type="AlphaFoldDB" id="A0A917K030"/>
<dbReference type="RefSeq" id="WP_188922751.1">
    <property type="nucleotide sequence ID" value="NZ_BMPZ01000013.1"/>
</dbReference>
<evidence type="ECO:0000256" key="1">
    <source>
        <dbReference type="SAM" id="Phobius"/>
    </source>
</evidence>
<protein>
    <submittedName>
        <fullName evidence="2">Uncharacterized protein</fullName>
    </submittedName>
</protein>